<feature type="coiled-coil region" evidence="1">
    <location>
        <begin position="55"/>
        <end position="82"/>
    </location>
</feature>
<protein>
    <recommendedName>
        <fullName evidence="5">Periplasmic protein</fullName>
    </recommendedName>
</protein>
<reference evidence="4" key="1">
    <citation type="submission" date="2017-01" db="EMBL/GenBank/DDBJ databases">
        <authorList>
            <person name="Wolfgang W.J."/>
            <person name="Cole J."/>
            <person name="Wroblewski D."/>
            <person name="Mcginnis J."/>
            <person name="Musser K.A."/>
        </authorList>
    </citation>
    <scope>NUCLEOTIDE SEQUENCE [LARGE SCALE GENOMIC DNA]</scope>
    <source>
        <strain evidence="4">DSM 19151</strain>
    </source>
</reference>
<keyword evidence="4" id="KW-1185">Reference proteome</keyword>
<comment type="caution">
    <text evidence="3">The sequence shown here is derived from an EMBL/GenBank/DDBJ whole genome shotgun (WGS) entry which is preliminary data.</text>
</comment>
<dbReference type="EMBL" id="MTBO01000001">
    <property type="protein sequence ID" value="OSI18862.1"/>
    <property type="molecule type" value="Genomic_DNA"/>
</dbReference>
<feature type="chain" id="PRO_5013118087" description="Periplasmic protein" evidence="2">
    <location>
        <begin position="31"/>
        <end position="144"/>
    </location>
</feature>
<keyword evidence="1" id="KW-0175">Coiled coil</keyword>
<feature type="signal peptide" evidence="2">
    <location>
        <begin position="1"/>
        <end position="30"/>
    </location>
</feature>
<evidence type="ECO:0000256" key="2">
    <source>
        <dbReference type="SAM" id="SignalP"/>
    </source>
</evidence>
<evidence type="ECO:0000313" key="4">
    <source>
        <dbReference type="Proteomes" id="UP000193118"/>
    </source>
</evidence>
<keyword evidence="2" id="KW-0732">Signal</keyword>
<dbReference type="Proteomes" id="UP000193118">
    <property type="component" value="Unassembled WGS sequence"/>
</dbReference>
<evidence type="ECO:0008006" key="5">
    <source>
        <dbReference type="Google" id="ProtNLM"/>
    </source>
</evidence>
<organism evidence="3 4">
    <name type="scientific">Neisseria dentiae</name>
    <dbReference type="NCBI Taxonomy" id="194197"/>
    <lineage>
        <taxon>Bacteria</taxon>
        <taxon>Pseudomonadati</taxon>
        <taxon>Pseudomonadota</taxon>
        <taxon>Betaproteobacteria</taxon>
        <taxon>Neisseriales</taxon>
        <taxon>Neisseriaceae</taxon>
        <taxon>Neisseria</taxon>
    </lineage>
</organism>
<sequence>MLITIKFNLLLQAAALGGYLLFLGATYAQASPMTRLDDFHPNCDVRPLGLSYAQTNELRSIRKEYKKAIEKALRKDERVNKNRRRDIIKILSSDKFNADDARDYVENRYLSGMDFAVDELSIQHRFYKLLTPSQRQYWLNACLR</sequence>
<proteinExistence type="predicted"/>
<evidence type="ECO:0000256" key="1">
    <source>
        <dbReference type="SAM" id="Coils"/>
    </source>
</evidence>
<dbReference type="Gene3D" id="1.20.120.1490">
    <property type="match status" value="1"/>
</dbReference>
<dbReference type="AlphaFoldDB" id="A0A1X3DGL1"/>
<gene>
    <name evidence="3" type="ORF">BWD09_00985</name>
</gene>
<evidence type="ECO:0000313" key="3">
    <source>
        <dbReference type="EMBL" id="OSI18862.1"/>
    </source>
</evidence>
<name>A0A1X3DGL1_9NEIS</name>
<accession>A0A1X3DGL1</accession>